<evidence type="ECO:0000313" key="3">
    <source>
        <dbReference type="EMBL" id="SES85845.1"/>
    </source>
</evidence>
<evidence type="ECO:0000313" key="4">
    <source>
        <dbReference type="Proteomes" id="UP000242642"/>
    </source>
</evidence>
<organism evidence="3 4">
    <name type="scientific">Thorsellia anophelis DSM 18579</name>
    <dbReference type="NCBI Taxonomy" id="1123402"/>
    <lineage>
        <taxon>Bacteria</taxon>
        <taxon>Pseudomonadati</taxon>
        <taxon>Pseudomonadota</taxon>
        <taxon>Gammaproteobacteria</taxon>
        <taxon>Enterobacterales</taxon>
        <taxon>Thorselliaceae</taxon>
        <taxon>Thorsellia</taxon>
    </lineage>
</organism>
<accession>A0A1H9ZVX0</accession>
<dbReference type="Pfam" id="PF00293">
    <property type="entry name" value="NUDIX"/>
    <property type="match status" value="1"/>
</dbReference>
<proteinExistence type="predicted"/>
<keyword evidence="4" id="KW-1185">Reference proteome</keyword>
<dbReference type="PANTHER" id="PTHR10885">
    <property type="entry name" value="ISOPENTENYL-DIPHOSPHATE DELTA-ISOMERASE"/>
    <property type="match status" value="1"/>
</dbReference>
<name>A0A1H9ZVX0_9GAMM</name>
<dbReference type="Proteomes" id="UP000242642">
    <property type="component" value="Unassembled WGS sequence"/>
</dbReference>
<dbReference type="PANTHER" id="PTHR10885:SF0">
    <property type="entry name" value="ISOPENTENYL-DIPHOSPHATE DELTA-ISOMERASE"/>
    <property type="match status" value="1"/>
</dbReference>
<protein>
    <submittedName>
        <fullName evidence="3">8-oxo-dGTP pyrophosphatase MutT, NUDIX family</fullName>
    </submittedName>
</protein>
<gene>
    <name evidence="3" type="ORF">SAMN02583745_00728</name>
</gene>
<sequence>MDQNTNIEHLGSGRVPDLIEDELEVTTLEVNDDALKLETFQETDMVEWVDIIAIDEVTGEQAVIGQSTRSAMRLHKLLHKATYLIVHDSNNNILVQKRTMNKDYYPGYWDAAAGGVVQENEDWYVSMKREAEEELGITDIPFVDHGEFYFTDEEHYILGRLYSCIATGPFALQSSEIEQVDWVGTDDIFNRQSEFTPDSIFALTKWNSRNDLS</sequence>
<dbReference type="SUPFAM" id="SSF55811">
    <property type="entry name" value="Nudix"/>
    <property type="match status" value="1"/>
</dbReference>
<evidence type="ECO:0000259" key="2">
    <source>
        <dbReference type="PROSITE" id="PS51462"/>
    </source>
</evidence>
<dbReference type="InterPro" id="IPR015797">
    <property type="entry name" value="NUDIX_hydrolase-like_dom_sf"/>
</dbReference>
<dbReference type="CDD" id="cd04697">
    <property type="entry name" value="NUDIX_Hydrolase"/>
    <property type="match status" value="1"/>
</dbReference>
<comment type="cofactor">
    <cofactor evidence="1">
        <name>Mg(2+)</name>
        <dbReference type="ChEBI" id="CHEBI:18420"/>
    </cofactor>
</comment>
<evidence type="ECO:0000256" key="1">
    <source>
        <dbReference type="ARBA" id="ARBA00001946"/>
    </source>
</evidence>
<dbReference type="STRING" id="1123402.SAMN02583745_00728"/>
<reference evidence="4" key="1">
    <citation type="submission" date="2016-10" db="EMBL/GenBank/DDBJ databases">
        <authorList>
            <person name="Varghese N."/>
            <person name="Submissions S."/>
        </authorList>
    </citation>
    <scope>NUCLEOTIDE SEQUENCE [LARGE SCALE GENOMIC DNA]</scope>
    <source>
        <strain evidence="4">DSM 18579</strain>
    </source>
</reference>
<dbReference type="InterPro" id="IPR000086">
    <property type="entry name" value="NUDIX_hydrolase_dom"/>
</dbReference>
<dbReference type="Gene3D" id="3.90.79.10">
    <property type="entry name" value="Nucleoside Triphosphate Pyrophosphohydrolase"/>
    <property type="match status" value="1"/>
</dbReference>
<dbReference type="PROSITE" id="PS51462">
    <property type="entry name" value="NUDIX"/>
    <property type="match status" value="1"/>
</dbReference>
<dbReference type="AlphaFoldDB" id="A0A1H9ZVX0"/>
<feature type="domain" description="Nudix hydrolase" evidence="2">
    <location>
        <begin position="77"/>
        <end position="209"/>
    </location>
</feature>
<dbReference type="NCBIfam" id="NF011922">
    <property type="entry name" value="PRK15393.1"/>
    <property type="match status" value="1"/>
</dbReference>
<dbReference type="GO" id="GO:0003824">
    <property type="term" value="F:catalytic activity"/>
    <property type="evidence" value="ECO:0007669"/>
    <property type="project" value="UniProtKB-ARBA"/>
</dbReference>
<dbReference type="EMBL" id="FOHV01000004">
    <property type="protein sequence ID" value="SES85845.1"/>
    <property type="molecule type" value="Genomic_DNA"/>
</dbReference>